<gene>
    <name evidence="2" type="ORF">ATE80_08025</name>
</gene>
<evidence type="ECO:0000313" key="3">
    <source>
        <dbReference type="Proteomes" id="UP000054011"/>
    </source>
</evidence>
<dbReference type="AlphaFoldDB" id="A0A124ED13"/>
<dbReference type="EMBL" id="LNSV01000013">
    <property type="protein sequence ID" value="KUH39363.1"/>
    <property type="molecule type" value="Genomic_DNA"/>
</dbReference>
<dbReference type="Proteomes" id="UP000054011">
    <property type="component" value="Unassembled WGS sequence"/>
</dbReference>
<keyword evidence="3" id="KW-1185">Reference proteome</keyword>
<dbReference type="RefSeq" id="WP_058941454.1">
    <property type="nucleotide sequence ID" value="NZ_LNSV01000013.1"/>
</dbReference>
<reference evidence="2 3" key="1">
    <citation type="submission" date="2015-11" db="EMBL/GenBank/DDBJ databases">
        <title>Genome-wide analysis reveals the secondary metabolome in Streptomyces kanasensis ZX01.</title>
        <authorList>
            <person name="Zhang G."/>
            <person name="Han L."/>
            <person name="Feng J."/>
            <person name="Zhang X."/>
        </authorList>
    </citation>
    <scope>NUCLEOTIDE SEQUENCE [LARGE SCALE GENOMIC DNA]</scope>
    <source>
        <strain evidence="2 3">ZX01</strain>
    </source>
</reference>
<name>A0A124ED13_9ACTN</name>
<sequence>MSQEAVPEQAPFDRAVSAPGTPVEQGAGAPDGLLRQTEETEEPMAALTADLSQLDADLQSSADRADGDDGHRAS</sequence>
<dbReference type="STRING" id="936756.ATE80_08025"/>
<feature type="region of interest" description="Disordered" evidence="1">
    <location>
        <begin position="1"/>
        <end position="42"/>
    </location>
</feature>
<dbReference type="OrthoDB" id="4259220at2"/>
<feature type="compositionally biased region" description="Basic and acidic residues" evidence="1">
    <location>
        <begin position="63"/>
        <end position="74"/>
    </location>
</feature>
<protein>
    <submittedName>
        <fullName evidence="2">Uncharacterized protein</fullName>
    </submittedName>
</protein>
<comment type="caution">
    <text evidence="2">The sequence shown here is derived from an EMBL/GenBank/DDBJ whole genome shotgun (WGS) entry which is preliminary data.</text>
</comment>
<feature type="region of interest" description="Disordered" evidence="1">
    <location>
        <begin position="54"/>
        <end position="74"/>
    </location>
</feature>
<proteinExistence type="predicted"/>
<evidence type="ECO:0000313" key="2">
    <source>
        <dbReference type="EMBL" id="KUH39363.1"/>
    </source>
</evidence>
<evidence type="ECO:0000256" key="1">
    <source>
        <dbReference type="SAM" id="MobiDB-lite"/>
    </source>
</evidence>
<accession>A0A124ED13</accession>
<organism evidence="2 3">
    <name type="scientific">Streptomyces kanasensis</name>
    <dbReference type="NCBI Taxonomy" id="936756"/>
    <lineage>
        <taxon>Bacteria</taxon>
        <taxon>Bacillati</taxon>
        <taxon>Actinomycetota</taxon>
        <taxon>Actinomycetes</taxon>
        <taxon>Kitasatosporales</taxon>
        <taxon>Streptomycetaceae</taxon>
        <taxon>Streptomyces</taxon>
    </lineage>
</organism>